<keyword evidence="2 12" id="KW-1003">Cell membrane</keyword>
<dbReference type="InterPro" id="IPR003817">
    <property type="entry name" value="PS_Dcarbxylase"/>
</dbReference>
<comment type="subcellular location">
    <subcellularLocation>
        <location evidence="12">Cell membrane</location>
        <topology evidence="12">Peripheral membrane protein</topology>
    </subcellularLocation>
</comment>
<feature type="active site" description="Charge relay system; for autoendoproteolytic cleavage activity" evidence="12">
    <location>
        <position position="88"/>
    </location>
</feature>
<evidence type="ECO:0000256" key="10">
    <source>
        <dbReference type="ARBA" id="ARBA00023264"/>
    </source>
</evidence>
<dbReference type="HAMAP" id="MF_00662">
    <property type="entry name" value="PS_decarb_PSD_B_type1"/>
    <property type="match status" value="1"/>
</dbReference>
<keyword evidence="9 12" id="KW-0456">Lyase</keyword>
<evidence type="ECO:0000256" key="4">
    <source>
        <dbReference type="ARBA" id="ARBA00022793"/>
    </source>
</evidence>
<dbReference type="EMBL" id="RPFZ01000001">
    <property type="protein sequence ID" value="RPF71565.1"/>
    <property type="molecule type" value="Genomic_DNA"/>
</dbReference>
<dbReference type="InterPro" id="IPR033178">
    <property type="entry name" value="PSD_type1_pro"/>
</dbReference>
<feature type="active site" description="Charge relay system; for autoendoproteolytic cleavage activity" evidence="12">
    <location>
        <position position="145"/>
    </location>
</feature>
<sequence>MSRAFIRLQRAVPHHAVSRLAGTFAASETPWLKTLLIRRFIAAYGVNMAEAARPVEAYRSFNDFFTRELRPGARPLADAGRHVLSPADGTISQIGRVKEGRIFQAKGRHFTARQLLGGDAQAARRFEGGAFATIYLSPKDYHRVHMPAAGRLATTTYVPGDLFSVNQVTAENIDGLFARNERLACLFDGPHGRFASVMVGAMIVAGIETVWSGLVETHASELVREDFGGRDLSYDAGDEMGRFILGSTCVLLFEPGRVEWLADRRAGDAVRMGEALGRWSA</sequence>
<dbReference type="RefSeq" id="WP_123880146.1">
    <property type="nucleotide sequence ID" value="NZ_RPFZ01000001.1"/>
</dbReference>
<keyword evidence="11 12" id="KW-0670">Pyruvate</keyword>
<dbReference type="InterPro" id="IPR033177">
    <property type="entry name" value="PSD-B"/>
</dbReference>
<dbReference type="Proteomes" id="UP000275232">
    <property type="component" value="Unassembled WGS sequence"/>
</dbReference>
<evidence type="ECO:0000313" key="14">
    <source>
        <dbReference type="Proteomes" id="UP000275232"/>
    </source>
</evidence>
<dbReference type="PANTHER" id="PTHR10067">
    <property type="entry name" value="PHOSPHATIDYLSERINE DECARBOXYLASE"/>
    <property type="match status" value="1"/>
</dbReference>
<evidence type="ECO:0000256" key="9">
    <source>
        <dbReference type="ARBA" id="ARBA00023239"/>
    </source>
</evidence>
<comment type="caution">
    <text evidence="13">The sequence shown here is derived from an EMBL/GenBank/DDBJ whole genome shotgun (WGS) entry which is preliminary data.</text>
</comment>
<keyword evidence="6 12" id="KW-0472">Membrane</keyword>
<dbReference type="OrthoDB" id="9802030at2"/>
<comment type="PTM">
    <text evidence="12">Is synthesized initially as an inactive proenzyme. Formation of the active enzyme involves a self-maturation process in which the active site pyruvoyl group is generated from an internal serine residue via an autocatalytic post-translational modification. Two non-identical subunits are generated from the proenzyme in this reaction, and the pyruvate is formed at the N-terminus of the alpha chain, which is derived from the carboxyl end of the proenzyme. The autoendoproteolytic cleavage occurs by a canonical serine protease mechanism, in which the side chain hydroxyl group of the serine supplies its oxygen atom to form the C-terminus of the beta chain, while the remainder of the serine residue undergoes an oxidative deamination to produce ammonia and the pyruvoyl prosthetic group on the alpha chain. During this reaction, the Ser that is part of the protease active site of the proenzyme becomes the pyruvoyl prosthetic group, which constitutes an essential element of the active site of the mature decarboxylase.</text>
</comment>
<evidence type="ECO:0000256" key="3">
    <source>
        <dbReference type="ARBA" id="ARBA00022516"/>
    </source>
</evidence>
<dbReference type="PANTHER" id="PTHR10067:SF6">
    <property type="entry name" value="PHOSPHATIDYLSERINE DECARBOXYLASE PROENZYME, MITOCHONDRIAL"/>
    <property type="match status" value="1"/>
</dbReference>
<proteinExistence type="inferred from homology"/>
<evidence type="ECO:0000313" key="13">
    <source>
        <dbReference type="EMBL" id="RPF71565.1"/>
    </source>
</evidence>
<feature type="active site" description="Schiff-base intermediate with substrate; via pyruvic acid; for decarboxylase activity" evidence="12">
    <location>
        <position position="247"/>
    </location>
</feature>
<comment type="pathway">
    <text evidence="12">Phospholipid metabolism; phosphatidylethanolamine biosynthesis; phosphatidylethanolamine from CDP-diacylglycerol: step 2/2.</text>
</comment>
<dbReference type="AlphaFoldDB" id="A0A3N5DLB1"/>
<reference evidence="13 14" key="1">
    <citation type="submission" date="2018-11" db="EMBL/GenBank/DDBJ databases">
        <title>Erythrobacter spongiae sp. nov., isolated from a marine sponge.</title>
        <authorList>
            <person name="Zhuang L."/>
            <person name="Luo L."/>
        </authorList>
    </citation>
    <scope>NUCLEOTIDE SEQUENCE [LARGE SCALE GENOMIC DNA]</scope>
    <source>
        <strain evidence="13 14">HN-E23</strain>
    </source>
</reference>
<keyword evidence="7 12" id="KW-0865">Zymogen</keyword>
<dbReference type="Pfam" id="PF02666">
    <property type="entry name" value="PS_Dcarbxylase"/>
    <property type="match status" value="1"/>
</dbReference>
<keyword evidence="4 12" id="KW-0210">Decarboxylase</keyword>
<name>A0A3N5DLB1_9SPHN</name>
<evidence type="ECO:0000256" key="11">
    <source>
        <dbReference type="ARBA" id="ARBA00023317"/>
    </source>
</evidence>
<keyword evidence="8 12" id="KW-0594">Phospholipid biosynthesis</keyword>
<keyword evidence="14" id="KW-1185">Reference proteome</keyword>
<evidence type="ECO:0000256" key="5">
    <source>
        <dbReference type="ARBA" id="ARBA00023098"/>
    </source>
</evidence>
<dbReference type="UniPathway" id="UPA00558">
    <property type="reaction ID" value="UER00616"/>
</dbReference>
<dbReference type="NCBIfam" id="TIGR00163">
    <property type="entry name" value="PS_decarb"/>
    <property type="match status" value="1"/>
</dbReference>
<gene>
    <name evidence="12 13" type="primary">psd</name>
    <name evidence="13" type="ORF">EG799_07990</name>
</gene>
<comment type="similarity">
    <text evidence="12">Belongs to the phosphatidylserine decarboxylase family. PSD-B subfamily. Prokaryotic type I sub-subfamily.</text>
</comment>
<comment type="pathway">
    <text evidence="1">Lipid metabolism.</text>
</comment>
<organism evidence="13 14">
    <name type="scientific">Aurantiacibacter spongiae</name>
    <dbReference type="NCBI Taxonomy" id="2488860"/>
    <lineage>
        <taxon>Bacteria</taxon>
        <taxon>Pseudomonadati</taxon>
        <taxon>Pseudomonadota</taxon>
        <taxon>Alphaproteobacteria</taxon>
        <taxon>Sphingomonadales</taxon>
        <taxon>Erythrobacteraceae</taxon>
        <taxon>Aurantiacibacter</taxon>
    </lineage>
</organism>
<evidence type="ECO:0000256" key="2">
    <source>
        <dbReference type="ARBA" id="ARBA00022475"/>
    </source>
</evidence>
<comment type="function">
    <text evidence="12">Catalyzes the formation of phosphatidylethanolamine (PtdEtn) from phosphatidylserine (PtdSer).</text>
</comment>
<feature type="modified residue" description="Pyruvic acid (Ser); by autocatalysis" evidence="12">
    <location>
        <position position="247"/>
    </location>
</feature>
<evidence type="ECO:0000256" key="12">
    <source>
        <dbReference type="HAMAP-Rule" id="MF_00662"/>
    </source>
</evidence>
<feature type="chain" id="PRO_5023410664" description="Phosphatidylserine decarboxylase alpha chain" evidence="12">
    <location>
        <begin position="247"/>
        <end position="281"/>
    </location>
</feature>
<dbReference type="GO" id="GO:0004609">
    <property type="term" value="F:phosphatidylserine decarboxylase activity"/>
    <property type="evidence" value="ECO:0007669"/>
    <property type="project" value="UniProtKB-UniRule"/>
</dbReference>
<feature type="site" description="Cleavage (non-hydrolytic); by autocatalysis" evidence="12">
    <location>
        <begin position="246"/>
        <end position="247"/>
    </location>
</feature>
<keyword evidence="3 12" id="KW-0444">Lipid biosynthesis</keyword>
<comment type="cofactor">
    <cofactor evidence="12">
        <name>pyruvate</name>
        <dbReference type="ChEBI" id="CHEBI:15361"/>
    </cofactor>
    <text evidence="12">Binds 1 pyruvoyl group covalently per subunit.</text>
</comment>
<feature type="chain" id="PRO_5023410665" description="Phosphatidylserine decarboxylase beta chain" evidence="12">
    <location>
        <begin position="1"/>
        <end position="246"/>
    </location>
</feature>
<comment type="subunit">
    <text evidence="12">Heterodimer of a large membrane-associated beta subunit and a small pyruvoyl-containing alpha subunit.</text>
</comment>
<evidence type="ECO:0000256" key="6">
    <source>
        <dbReference type="ARBA" id="ARBA00023136"/>
    </source>
</evidence>
<dbReference type="GO" id="GO:0005886">
    <property type="term" value="C:plasma membrane"/>
    <property type="evidence" value="ECO:0007669"/>
    <property type="project" value="UniProtKB-SubCell"/>
</dbReference>
<evidence type="ECO:0000256" key="7">
    <source>
        <dbReference type="ARBA" id="ARBA00023145"/>
    </source>
</evidence>
<evidence type="ECO:0000256" key="8">
    <source>
        <dbReference type="ARBA" id="ARBA00023209"/>
    </source>
</evidence>
<dbReference type="GO" id="GO:0006646">
    <property type="term" value="P:phosphatidylethanolamine biosynthetic process"/>
    <property type="evidence" value="ECO:0007669"/>
    <property type="project" value="UniProtKB-UniRule"/>
</dbReference>
<keyword evidence="10 12" id="KW-1208">Phospholipid metabolism</keyword>
<protein>
    <recommendedName>
        <fullName evidence="12">Phosphatidylserine decarboxylase proenzyme</fullName>
        <ecNumber evidence="12">4.1.1.65</ecNumber>
    </recommendedName>
    <component>
        <recommendedName>
            <fullName evidence="12">Phosphatidylserine decarboxylase alpha chain</fullName>
        </recommendedName>
    </component>
    <component>
        <recommendedName>
            <fullName evidence="12">Phosphatidylserine decarboxylase beta chain</fullName>
        </recommendedName>
    </component>
</protein>
<comment type="catalytic activity">
    <reaction evidence="12">
        <text>a 1,2-diacyl-sn-glycero-3-phospho-L-serine + H(+) = a 1,2-diacyl-sn-glycero-3-phosphoethanolamine + CO2</text>
        <dbReference type="Rhea" id="RHEA:20828"/>
        <dbReference type="ChEBI" id="CHEBI:15378"/>
        <dbReference type="ChEBI" id="CHEBI:16526"/>
        <dbReference type="ChEBI" id="CHEBI:57262"/>
        <dbReference type="ChEBI" id="CHEBI:64612"/>
        <dbReference type="EC" id="4.1.1.65"/>
    </reaction>
</comment>
<dbReference type="EC" id="4.1.1.65" evidence="12"/>
<feature type="active site" description="Charge relay system; for autoendoproteolytic cleavage activity" evidence="12">
    <location>
        <position position="247"/>
    </location>
</feature>
<evidence type="ECO:0000256" key="1">
    <source>
        <dbReference type="ARBA" id="ARBA00005189"/>
    </source>
</evidence>
<keyword evidence="5 12" id="KW-0443">Lipid metabolism</keyword>
<accession>A0A3N5DLB1</accession>